<gene>
    <name evidence="1" type="ORF">FGAF848_13540</name>
</gene>
<comment type="caution">
    <text evidence="1">The sequence shown here is derived from an EMBL/GenBank/DDBJ whole genome shotgun (WGS) entry which is preliminary data.</text>
</comment>
<sequence>MGVKDKAVKIALRQREYVVRVAGLRKHPPGDDGYKVGDVVKLSEGITSLQENPGKVRIAAGINSKEDNVMSHFNDLCQINREAEEKRAEAAQILRDEAARLIDFYEEWLGLPSMYWEDDDGDLHRYVETGLPCKTAADFSPLSVHNIASAPDNIFRMAVRTWVKSSDSSYPVSVVIALELYSVDAERVSLRVRVEDDISVRVFINKPSEEAWGDVVMHMKKHIANHLKKRAPSALR</sequence>
<evidence type="ECO:0000313" key="2">
    <source>
        <dbReference type="Proteomes" id="UP001190091"/>
    </source>
</evidence>
<dbReference type="Proteomes" id="UP001190091">
    <property type="component" value="Unassembled WGS sequence"/>
</dbReference>
<proteinExistence type="predicted"/>
<reference evidence="1" key="1">
    <citation type="submission" date="2023-10" db="EMBL/GenBank/DDBJ databases">
        <authorList>
            <person name="Leclercq S."/>
        </authorList>
    </citation>
    <scope>NUCLEOTIDE SEQUENCE</scope>
    <source>
        <strain evidence="1">F848</strain>
    </source>
</reference>
<accession>A0AAD2JQV2</accession>
<evidence type="ECO:0000313" key="1">
    <source>
        <dbReference type="EMBL" id="CAK1208730.1"/>
    </source>
</evidence>
<protein>
    <submittedName>
        <fullName evidence="1">Uncharacterized protein</fullName>
    </submittedName>
</protein>
<dbReference type="RefSeq" id="WP_223942718.1">
    <property type="nucleotide sequence ID" value="NZ_BFIP01000112.1"/>
</dbReference>
<dbReference type="EMBL" id="CAUZHL010000002">
    <property type="protein sequence ID" value="CAK1208730.1"/>
    <property type="molecule type" value="Genomic_DNA"/>
</dbReference>
<dbReference type="AlphaFoldDB" id="A0AAD2JQV2"/>
<organism evidence="1 2">
    <name type="scientific">Escherichia coli</name>
    <dbReference type="NCBI Taxonomy" id="562"/>
    <lineage>
        <taxon>Bacteria</taxon>
        <taxon>Pseudomonadati</taxon>
        <taxon>Pseudomonadota</taxon>
        <taxon>Gammaproteobacteria</taxon>
        <taxon>Enterobacterales</taxon>
        <taxon>Enterobacteriaceae</taxon>
        <taxon>Escherichia</taxon>
    </lineage>
</organism>
<name>A0AAD2JQV2_ECOLX</name>